<reference evidence="2 3" key="1">
    <citation type="submission" date="2014-07" db="EMBL/GenBank/DDBJ databases">
        <authorList>
            <person name="McCorrison J."/>
            <person name="Sanka R."/>
            <person name="Torralba M."/>
            <person name="Gillis M."/>
            <person name="Haft D.H."/>
            <person name="Methe B."/>
            <person name="Sutton G."/>
            <person name="Nelson K.E."/>
        </authorList>
    </citation>
    <scope>NUCLEOTIDE SEQUENCE [LARGE SCALE GENOMIC DNA]</scope>
    <source>
        <strain evidence="2 3">DNF00314</strain>
    </source>
</reference>
<name>A0A096CMV2_9FIRM</name>
<evidence type="ECO:0000313" key="3">
    <source>
        <dbReference type="Proteomes" id="UP000029628"/>
    </source>
</evidence>
<protein>
    <submittedName>
        <fullName evidence="2">Uncharacterized protein</fullName>
    </submittedName>
</protein>
<proteinExistence type="predicted"/>
<gene>
    <name evidence="2" type="ORF">HMPREF0872_07650</name>
</gene>
<evidence type="ECO:0000256" key="1">
    <source>
        <dbReference type="SAM" id="MobiDB-lite"/>
    </source>
</evidence>
<comment type="caution">
    <text evidence="2">The sequence shown here is derived from an EMBL/GenBank/DDBJ whole genome shotgun (WGS) entry which is preliminary data.</text>
</comment>
<keyword evidence="3" id="KW-1185">Reference proteome</keyword>
<feature type="compositionally biased region" description="Basic and acidic residues" evidence="1">
    <location>
        <begin position="343"/>
        <end position="370"/>
    </location>
</feature>
<organism evidence="2 3">
    <name type="scientific">Veillonella montpellierensis DNF00314</name>
    <dbReference type="NCBI Taxonomy" id="1401067"/>
    <lineage>
        <taxon>Bacteria</taxon>
        <taxon>Bacillati</taxon>
        <taxon>Bacillota</taxon>
        <taxon>Negativicutes</taxon>
        <taxon>Veillonellales</taxon>
        <taxon>Veillonellaceae</taxon>
        <taxon>Veillonella</taxon>
    </lineage>
</organism>
<dbReference type="Proteomes" id="UP000029628">
    <property type="component" value="Unassembled WGS sequence"/>
</dbReference>
<dbReference type="AlphaFoldDB" id="A0A096CMV2"/>
<dbReference type="RefSeq" id="WP_038153051.1">
    <property type="nucleotide sequence ID" value="NZ_JRNT01000032.1"/>
</dbReference>
<evidence type="ECO:0000313" key="2">
    <source>
        <dbReference type="EMBL" id="KGF46649.1"/>
    </source>
</evidence>
<feature type="region of interest" description="Disordered" evidence="1">
    <location>
        <begin position="342"/>
        <end position="370"/>
    </location>
</feature>
<accession>A0A096CMV2</accession>
<dbReference type="EMBL" id="JRNT01000032">
    <property type="protein sequence ID" value="KGF46649.1"/>
    <property type="molecule type" value="Genomic_DNA"/>
</dbReference>
<dbReference type="eggNOG" id="COG4290">
    <property type="taxonomic scope" value="Bacteria"/>
</dbReference>
<sequence>MDFLYSIVQFHYTINHKIKIEERQKLVDEFSKYANKAIHKLSDYYGWKDGSKEKVVLHTLVGGITSELSGKSFTDGAYASGFNEIMINKIKNIAGTIRDKNGNTYINPTKMQNISMVLEFAINSLLEKDNKMGGYVSNLGSKWNGLDHVQQSCYANEPQPTIEQYLANNINRGYKKGILVVIKSAYVMSVINGQIPEVAENDFIYSFNKAAEIVGIDYRYVEDFGMTNNLNNFLWAVHNQDLINSRIIGYGSSAFAGALDYKSKTPIGTVISTTPDLVKDGDINKYGYEGAKQRSLIDYAYTGANITIGALSKGAAYAVGTTIGGILSGEGINKVKNFVAPELPKEDSDERNREYEEKVKREGFNGGIKD</sequence>